<dbReference type="RefSeq" id="WP_143052919.1">
    <property type="nucleotide sequence ID" value="NZ_FOGZ01000041.1"/>
</dbReference>
<proteinExistence type="predicted"/>
<evidence type="ECO:0000313" key="2">
    <source>
        <dbReference type="EMBL" id="SES04802.1"/>
    </source>
</evidence>
<evidence type="ECO:0000256" key="1">
    <source>
        <dbReference type="SAM" id="MobiDB-lite"/>
    </source>
</evidence>
<dbReference type="EMBL" id="FOGZ01000041">
    <property type="protein sequence ID" value="SES04802.1"/>
    <property type="molecule type" value="Genomic_DNA"/>
</dbReference>
<keyword evidence="3" id="KW-1185">Reference proteome</keyword>
<protein>
    <recommendedName>
        <fullName evidence="4">Glycine rich protein</fullName>
    </recommendedName>
</protein>
<accession>A0A1H9U660</accession>
<evidence type="ECO:0008006" key="4">
    <source>
        <dbReference type="Google" id="ProtNLM"/>
    </source>
</evidence>
<gene>
    <name evidence="2" type="ORF">SAMN05443377_1419</name>
</gene>
<evidence type="ECO:0000313" key="3">
    <source>
        <dbReference type="Proteomes" id="UP000198815"/>
    </source>
</evidence>
<organism evidence="2 3">
    <name type="scientific">Propionibacterium cyclohexanicum</name>
    <dbReference type="NCBI Taxonomy" id="64702"/>
    <lineage>
        <taxon>Bacteria</taxon>
        <taxon>Bacillati</taxon>
        <taxon>Actinomycetota</taxon>
        <taxon>Actinomycetes</taxon>
        <taxon>Propionibacteriales</taxon>
        <taxon>Propionibacteriaceae</taxon>
        <taxon>Propionibacterium</taxon>
    </lineage>
</organism>
<sequence>MIGFNMPVEPTEIDRGADRPPAPNRRTIIKGAAWSVPVIAAASIAPMAAASGPTSGSKTFTVPAVNPDDYVNVDWPPTAGRYTFTVPAGVTVLSFTVIGGRGGGEWGGWPAEVSGTLPVTSGETLDIIVGNGGSSNVALGVPRIGGEGYGNGGSSNADPGDDVVRGTSFRYGTSGGGGSAILRLGDPLVVAGGGGGAPGDGFTLNRGEDDYPAGGDADHDAADRIDTEYNYGVTGGKCSGAGGTKWGAAQGWKDGITAPAGSRDGADGVLAKYHPQHFYYPQTRISSGGGGGYQGGGSGAIAWIDSAMNSDGELSSAHMMGAAGGGTSYLAPGVNGTIKRLRRLVMVVCVVCCSSGIWSRLGR</sequence>
<name>A0A1H9U660_9ACTN</name>
<reference evidence="2 3" key="1">
    <citation type="submission" date="2016-10" db="EMBL/GenBank/DDBJ databases">
        <authorList>
            <person name="de Groot N.N."/>
        </authorList>
    </citation>
    <scope>NUCLEOTIDE SEQUENCE [LARGE SCALE GENOMIC DNA]</scope>
    <source>
        <strain evidence="2 3">DSM 16859</strain>
    </source>
</reference>
<dbReference type="Proteomes" id="UP000198815">
    <property type="component" value="Unassembled WGS sequence"/>
</dbReference>
<dbReference type="AlphaFoldDB" id="A0A1H9U660"/>
<feature type="region of interest" description="Disordered" evidence="1">
    <location>
        <begin position="1"/>
        <end position="23"/>
    </location>
</feature>